<sequence>MVAAYRIFDIQNVPSCNGEFPEEWKMTTVIPTPVYDKILELVVSDQVSQFCDRNKVFVECQSGFRVQNYRETVITFICISGKNEIVIAVFSDLRRTGELCQ</sequence>
<evidence type="ECO:0000313" key="1">
    <source>
        <dbReference type="EMBL" id="KAK9885113.1"/>
    </source>
</evidence>
<proteinExistence type="predicted"/>
<reference evidence="1 2" key="1">
    <citation type="submission" date="2023-03" db="EMBL/GenBank/DDBJ databases">
        <title>Genome insight into feeding habits of ladybird beetles.</title>
        <authorList>
            <person name="Li H.-S."/>
            <person name="Huang Y.-H."/>
            <person name="Pang H."/>
        </authorList>
    </citation>
    <scope>NUCLEOTIDE SEQUENCE [LARGE SCALE GENOMIC DNA]</scope>
    <source>
        <strain evidence="1">SYSU_2023b</strain>
        <tissue evidence="1">Whole body</tissue>
    </source>
</reference>
<organism evidence="1 2">
    <name type="scientific">Henosepilachna vigintioctopunctata</name>
    <dbReference type="NCBI Taxonomy" id="420089"/>
    <lineage>
        <taxon>Eukaryota</taxon>
        <taxon>Metazoa</taxon>
        <taxon>Ecdysozoa</taxon>
        <taxon>Arthropoda</taxon>
        <taxon>Hexapoda</taxon>
        <taxon>Insecta</taxon>
        <taxon>Pterygota</taxon>
        <taxon>Neoptera</taxon>
        <taxon>Endopterygota</taxon>
        <taxon>Coleoptera</taxon>
        <taxon>Polyphaga</taxon>
        <taxon>Cucujiformia</taxon>
        <taxon>Coccinelloidea</taxon>
        <taxon>Coccinellidae</taxon>
        <taxon>Epilachninae</taxon>
        <taxon>Epilachnini</taxon>
        <taxon>Henosepilachna</taxon>
    </lineage>
</organism>
<keyword evidence="2" id="KW-1185">Reference proteome</keyword>
<accession>A0AAW1UQK8</accession>
<name>A0AAW1UQK8_9CUCU</name>
<dbReference type="EMBL" id="JARQZJ010000094">
    <property type="protein sequence ID" value="KAK9885113.1"/>
    <property type="molecule type" value="Genomic_DNA"/>
</dbReference>
<gene>
    <name evidence="1" type="ORF">WA026_009335</name>
</gene>
<comment type="caution">
    <text evidence="1">The sequence shown here is derived from an EMBL/GenBank/DDBJ whole genome shotgun (WGS) entry which is preliminary data.</text>
</comment>
<evidence type="ECO:0008006" key="3">
    <source>
        <dbReference type="Google" id="ProtNLM"/>
    </source>
</evidence>
<dbReference type="AlphaFoldDB" id="A0AAW1UQK8"/>
<dbReference type="Proteomes" id="UP001431783">
    <property type="component" value="Unassembled WGS sequence"/>
</dbReference>
<protein>
    <recommendedName>
        <fullName evidence="3">Reverse transcriptase domain-containing protein</fullName>
    </recommendedName>
</protein>
<evidence type="ECO:0000313" key="2">
    <source>
        <dbReference type="Proteomes" id="UP001431783"/>
    </source>
</evidence>